<dbReference type="Proteomes" id="UP000005536">
    <property type="component" value="Unassembled WGS sequence"/>
</dbReference>
<accession>D4DT91</accession>
<name>D4DT91_NEIEG</name>
<protein>
    <submittedName>
        <fullName evidence="1">Uncharacterized protein</fullName>
    </submittedName>
</protein>
<proteinExistence type="predicted"/>
<dbReference type="EMBL" id="ADBF01000230">
    <property type="protein sequence ID" value="EFE48939.1"/>
    <property type="molecule type" value="Genomic_DNA"/>
</dbReference>
<gene>
    <name evidence="1" type="ORF">NEIELOOT_02293</name>
</gene>
<dbReference type="AlphaFoldDB" id="D4DT91"/>
<reference evidence="1 2" key="1">
    <citation type="submission" date="2010-02" db="EMBL/GenBank/DDBJ databases">
        <authorList>
            <person name="Weinstock G."/>
            <person name="Sodergren E."/>
            <person name="Clifton S."/>
            <person name="Fulton L."/>
            <person name="Fulton B."/>
            <person name="Courtney L."/>
            <person name="Fronick C."/>
            <person name="Harrison M."/>
            <person name="Strong C."/>
            <person name="Farmer C."/>
            <person name="Delahaunty K."/>
            <person name="Markovic C."/>
            <person name="Hall O."/>
            <person name="Minx P."/>
            <person name="Tomlinson C."/>
            <person name="Mitreva M."/>
            <person name="Nelson J."/>
            <person name="Hou S."/>
            <person name="Wollam A."/>
            <person name="Pepin K.H."/>
            <person name="Johnson M."/>
            <person name="Bhonagiri V."/>
            <person name="Zhang X."/>
            <person name="Suruliraj S."/>
            <person name="Warren W."/>
            <person name="Chinwalla A."/>
            <person name="Mardis E.R."/>
            <person name="Wilson R.K."/>
        </authorList>
    </citation>
    <scope>NUCLEOTIDE SEQUENCE [LARGE SCALE GENOMIC DNA]</scope>
    <source>
        <strain evidence="1 2">ATCC 29315</strain>
    </source>
</reference>
<organism evidence="1 2">
    <name type="scientific">Neisseria elongata subsp. glycolytica ATCC 29315</name>
    <dbReference type="NCBI Taxonomy" id="546263"/>
    <lineage>
        <taxon>Bacteria</taxon>
        <taxon>Pseudomonadati</taxon>
        <taxon>Pseudomonadota</taxon>
        <taxon>Betaproteobacteria</taxon>
        <taxon>Neisseriales</taxon>
        <taxon>Neisseriaceae</taxon>
        <taxon>Neisseria</taxon>
    </lineage>
</organism>
<comment type="caution">
    <text evidence="1">The sequence shown here is derived from an EMBL/GenBank/DDBJ whole genome shotgun (WGS) entry which is preliminary data.</text>
</comment>
<evidence type="ECO:0000313" key="2">
    <source>
        <dbReference type="Proteomes" id="UP000005536"/>
    </source>
</evidence>
<evidence type="ECO:0000313" key="1">
    <source>
        <dbReference type="EMBL" id="EFE48939.1"/>
    </source>
</evidence>
<sequence length="49" mass="5996">MCIFLPKISVCYKKLLRQSFCNDYKNTGTIKRFRYFCLLHFKAFFICFV</sequence>